<comment type="similarity">
    <text evidence="1 7">Belongs to the peptidase M3 family.</text>
</comment>
<dbReference type="InterPro" id="IPR024077">
    <property type="entry name" value="Neurolysin/TOP_dom2"/>
</dbReference>
<evidence type="ECO:0000313" key="10">
    <source>
        <dbReference type="Proteomes" id="UP000823619"/>
    </source>
</evidence>
<comment type="caution">
    <text evidence="9">The sequence shown here is derived from an EMBL/GenBank/DDBJ whole genome shotgun (WGS) entry which is preliminary data.</text>
</comment>
<dbReference type="InterPro" id="IPR001567">
    <property type="entry name" value="Pept_M3A_M3B_dom"/>
</dbReference>
<dbReference type="Gene3D" id="1.10.1370.10">
    <property type="entry name" value="Neurolysin, domain 3"/>
    <property type="match status" value="1"/>
</dbReference>
<keyword evidence="2 7" id="KW-0645">Protease</keyword>
<dbReference type="InterPro" id="IPR034005">
    <property type="entry name" value="M3A_DCP"/>
</dbReference>
<dbReference type="PANTHER" id="PTHR43660">
    <property type="entry name" value="DIPEPTIDYL CARBOXYPEPTIDASE"/>
    <property type="match status" value="1"/>
</dbReference>
<organism evidence="9 10">
    <name type="scientific">Candidatus Cryptobacteroides merdavium</name>
    <dbReference type="NCBI Taxonomy" id="2840769"/>
    <lineage>
        <taxon>Bacteria</taxon>
        <taxon>Pseudomonadati</taxon>
        <taxon>Bacteroidota</taxon>
        <taxon>Bacteroidia</taxon>
        <taxon>Bacteroidales</taxon>
        <taxon>Candidatus Cryptobacteroides</taxon>
    </lineage>
</organism>
<accession>A0A9D9HBW0</accession>
<dbReference type="GO" id="GO:0006508">
    <property type="term" value="P:proteolysis"/>
    <property type="evidence" value="ECO:0007669"/>
    <property type="project" value="UniProtKB-KW"/>
</dbReference>
<evidence type="ECO:0000313" key="9">
    <source>
        <dbReference type="EMBL" id="MBO8445801.1"/>
    </source>
</evidence>
<feature type="domain" description="Peptidase M3A/M3B catalytic" evidence="8">
    <location>
        <begin position="250"/>
        <end position="600"/>
    </location>
</feature>
<dbReference type="GO" id="GO:0004180">
    <property type="term" value="F:carboxypeptidase activity"/>
    <property type="evidence" value="ECO:0007669"/>
    <property type="project" value="TreeGrafter"/>
</dbReference>
<name>A0A9D9HBW0_9BACT</name>
<dbReference type="Gene3D" id="1.10.1370.40">
    <property type="match status" value="1"/>
</dbReference>
<gene>
    <name evidence="9" type="ORF">IAC23_08975</name>
</gene>
<reference evidence="9" key="2">
    <citation type="journal article" date="2021" name="PeerJ">
        <title>Extensive microbial diversity within the chicken gut microbiome revealed by metagenomics and culture.</title>
        <authorList>
            <person name="Gilroy R."/>
            <person name="Ravi A."/>
            <person name="Getino M."/>
            <person name="Pursley I."/>
            <person name="Horton D.L."/>
            <person name="Alikhan N.F."/>
            <person name="Baker D."/>
            <person name="Gharbi K."/>
            <person name="Hall N."/>
            <person name="Watson M."/>
            <person name="Adriaenssens E.M."/>
            <person name="Foster-Nyarko E."/>
            <person name="Jarju S."/>
            <person name="Secka A."/>
            <person name="Antonio M."/>
            <person name="Oren A."/>
            <person name="Chaudhuri R.R."/>
            <person name="La Ragione R."/>
            <person name="Hildebrand F."/>
            <person name="Pallen M.J."/>
        </authorList>
    </citation>
    <scope>NUCLEOTIDE SEQUENCE</scope>
    <source>
        <strain evidence="9">D5-748</strain>
    </source>
</reference>
<dbReference type="FunFam" id="3.40.390.10:FF:000009">
    <property type="entry name" value="Oligopeptidase A"/>
    <property type="match status" value="1"/>
</dbReference>
<evidence type="ECO:0000256" key="7">
    <source>
        <dbReference type="RuleBase" id="RU003435"/>
    </source>
</evidence>
<comment type="cofactor">
    <cofactor evidence="7">
        <name>Zn(2+)</name>
        <dbReference type="ChEBI" id="CHEBI:29105"/>
    </cofactor>
    <text evidence="7">Binds 1 zinc ion.</text>
</comment>
<keyword evidence="5 7" id="KW-0862">Zinc</keyword>
<evidence type="ECO:0000259" key="8">
    <source>
        <dbReference type="Pfam" id="PF01432"/>
    </source>
</evidence>
<evidence type="ECO:0000256" key="4">
    <source>
        <dbReference type="ARBA" id="ARBA00022801"/>
    </source>
</evidence>
<dbReference type="GO" id="GO:0005829">
    <property type="term" value="C:cytosol"/>
    <property type="evidence" value="ECO:0007669"/>
    <property type="project" value="TreeGrafter"/>
</dbReference>
<dbReference type="Gene3D" id="3.40.390.10">
    <property type="entry name" value="Collagenase (Catalytic Domain)"/>
    <property type="match status" value="1"/>
</dbReference>
<evidence type="ECO:0000256" key="5">
    <source>
        <dbReference type="ARBA" id="ARBA00022833"/>
    </source>
</evidence>
<dbReference type="PANTHER" id="PTHR43660:SF1">
    <property type="entry name" value="DIPEPTIDYL CARBOXYPEPTIDASE"/>
    <property type="match status" value="1"/>
</dbReference>
<feature type="domain" description="Peptidase M3A/M3B catalytic" evidence="8">
    <location>
        <begin position="647"/>
        <end position="745"/>
    </location>
</feature>
<keyword evidence="6 7" id="KW-0482">Metalloprotease</keyword>
<sequence length="747" mass="83267">MGISACNRTNPFFSEWDTPYGIPPFDKIHEKDYIEAIEAGIHRQSAEIDAIIAKDDKPTFENTVAAYERSGALLDKVTGVLFNLSESDATESMQAVVEEALPMLTGHNDNIFMNPYFFSRVKELYDSRSELGLTVEQNAVLEKLYRRFVNNGISLDAAGQERMRAINKELASLEQKFGNNLLSETNSFRLVLTDSSELAGLPQPVISAASADALSAGISARDAMKMTGTDSVSEGGPWLFTLHNPSYVPFMTYSARRDLREKMFNAYSSRGNHGNACDNNSVVIEIMKLRIEKAQLLGYRTPADFILSDKMAHDARTVDKFLDGIFTPAVAKAGKEVADMQLIMDEDVKAGLLPDDSTSVIRPWDWAYYAEKVRNRHYELDENAVKPYFKMENVREGVFGTAHKLYGLNFEKLDSIPSYHPDMEGFKVTDSDGSLVGILLTDYYPRPTKRGGAWMNNFRNQEVTEKGVDIRPIIVNVGNFTKPSAGQPSLLTLDETATMFHEFGHALHGLLSQCTYKDVSGTSVARDFVELPSQLNENWALQPEVLATYARHYESGEVIPDSLVTKIRAASTFNQGFMTTELAAAAILDMRWHELTSVYVPADCPFASETAAPEGAEAGTLIVNGKPLAAGSSSDLRVIDPVKFEAYVMSQAGLIDEIIPRYRTTYFNHIFNSGYSAGYYSYLWAEVLDKDAFELFMEKGIFNKNVSMSYRRNILEKGGSEDPMVLYRRFRGSAPDPHALLRARGLE</sequence>
<evidence type="ECO:0000256" key="6">
    <source>
        <dbReference type="ARBA" id="ARBA00023049"/>
    </source>
</evidence>
<dbReference type="Pfam" id="PF01432">
    <property type="entry name" value="Peptidase_M3"/>
    <property type="match status" value="2"/>
</dbReference>
<keyword evidence="3 7" id="KW-0479">Metal-binding</keyword>
<dbReference type="AlphaFoldDB" id="A0A9D9HBW0"/>
<dbReference type="InterPro" id="IPR024079">
    <property type="entry name" value="MetalloPept_cat_dom_sf"/>
</dbReference>
<evidence type="ECO:0000256" key="2">
    <source>
        <dbReference type="ARBA" id="ARBA00022670"/>
    </source>
</evidence>
<reference evidence="9" key="1">
    <citation type="submission" date="2020-10" db="EMBL/GenBank/DDBJ databases">
        <authorList>
            <person name="Gilroy R."/>
        </authorList>
    </citation>
    <scope>NUCLEOTIDE SEQUENCE</scope>
    <source>
        <strain evidence="9">D5-748</strain>
    </source>
</reference>
<dbReference type="Proteomes" id="UP000823619">
    <property type="component" value="Unassembled WGS sequence"/>
</dbReference>
<dbReference type="InterPro" id="IPR045090">
    <property type="entry name" value="Pept_M3A_M3B"/>
</dbReference>
<protein>
    <submittedName>
        <fullName evidence="9">M3 family metallopeptidase</fullName>
    </submittedName>
</protein>
<dbReference type="GO" id="GO:0046872">
    <property type="term" value="F:metal ion binding"/>
    <property type="evidence" value="ECO:0007669"/>
    <property type="project" value="UniProtKB-UniRule"/>
</dbReference>
<proteinExistence type="inferred from homology"/>
<dbReference type="EMBL" id="JADIMO010000114">
    <property type="protein sequence ID" value="MBO8445801.1"/>
    <property type="molecule type" value="Genomic_DNA"/>
</dbReference>
<keyword evidence="4 7" id="KW-0378">Hydrolase</keyword>
<evidence type="ECO:0000256" key="1">
    <source>
        <dbReference type="ARBA" id="ARBA00006040"/>
    </source>
</evidence>
<evidence type="ECO:0000256" key="3">
    <source>
        <dbReference type="ARBA" id="ARBA00022723"/>
    </source>
</evidence>
<dbReference type="CDD" id="cd06456">
    <property type="entry name" value="M3A_DCP"/>
    <property type="match status" value="1"/>
</dbReference>
<dbReference type="SUPFAM" id="SSF55486">
    <property type="entry name" value="Metalloproteases ('zincins'), catalytic domain"/>
    <property type="match status" value="1"/>
</dbReference>
<dbReference type="GO" id="GO:0004222">
    <property type="term" value="F:metalloendopeptidase activity"/>
    <property type="evidence" value="ECO:0007669"/>
    <property type="project" value="InterPro"/>
</dbReference>